<evidence type="ECO:0000256" key="1">
    <source>
        <dbReference type="ARBA" id="ARBA00004141"/>
    </source>
</evidence>
<evidence type="ECO:0000256" key="6">
    <source>
        <dbReference type="SAM" id="Phobius"/>
    </source>
</evidence>
<feature type="transmembrane region" description="Helical" evidence="6">
    <location>
        <begin position="103"/>
        <end position="126"/>
    </location>
</feature>
<sequence length="204" mass="22062">MHDPTPPPTQHGRGWPAAQRGAHNQHLRLTHADRDSVANLLKEAYAEGRLDADEFEERLGTAMNAKVHGELEPLLSDLLPEGARIPAPPAAESSPAASGSERLTALVGHCSGYFLAALGPLAVLLVSGNSSAFVRKHAVEALNFQLTFVVGSIVLWFFSWLILPIVAWVFLLLGWMVLPMIAGAAALFGGSWKYPLTWRPIKDS</sequence>
<evidence type="ECO:0000256" key="4">
    <source>
        <dbReference type="ARBA" id="ARBA00023136"/>
    </source>
</evidence>
<dbReference type="AlphaFoldDB" id="A0A7W7W720"/>
<evidence type="ECO:0000256" key="3">
    <source>
        <dbReference type="ARBA" id="ARBA00022989"/>
    </source>
</evidence>
<keyword evidence="9" id="KW-1185">Reference proteome</keyword>
<dbReference type="InterPro" id="IPR012551">
    <property type="entry name" value="DUF1707_SHOCT-like"/>
</dbReference>
<name>A0A7W7W720_9ACTN</name>
<dbReference type="PANTHER" id="PTHR40763">
    <property type="entry name" value="MEMBRANE PROTEIN-RELATED"/>
    <property type="match status" value="1"/>
</dbReference>
<gene>
    <name evidence="8" type="ORF">F4561_006443</name>
</gene>
<proteinExistence type="predicted"/>
<dbReference type="Proteomes" id="UP000523007">
    <property type="component" value="Unassembled WGS sequence"/>
</dbReference>
<evidence type="ECO:0000259" key="7">
    <source>
        <dbReference type="Pfam" id="PF08044"/>
    </source>
</evidence>
<evidence type="ECO:0000256" key="2">
    <source>
        <dbReference type="ARBA" id="ARBA00022692"/>
    </source>
</evidence>
<reference evidence="8 9" key="1">
    <citation type="submission" date="2020-08" db="EMBL/GenBank/DDBJ databases">
        <title>Sequencing the genomes of 1000 actinobacteria strains.</title>
        <authorList>
            <person name="Klenk H.-P."/>
        </authorList>
    </citation>
    <scope>NUCLEOTIDE SEQUENCE [LARGE SCALE GENOMIC DNA]</scope>
    <source>
        <strain evidence="8 9">DSM 102030</strain>
    </source>
</reference>
<dbReference type="Pfam" id="PF09685">
    <property type="entry name" value="MamF_MmsF"/>
    <property type="match status" value="1"/>
</dbReference>
<dbReference type="Pfam" id="PF08044">
    <property type="entry name" value="DUF1707"/>
    <property type="match status" value="1"/>
</dbReference>
<feature type="region of interest" description="Disordered" evidence="5">
    <location>
        <begin position="1"/>
        <end position="23"/>
    </location>
</feature>
<feature type="domain" description="DUF1707" evidence="7">
    <location>
        <begin position="27"/>
        <end position="78"/>
    </location>
</feature>
<feature type="transmembrane region" description="Helical" evidence="6">
    <location>
        <begin position="138"/>
        <end position="159"/>
    </location>
</feature>
<protein>
    <submittedName>
        <fullName evidence="8">Putative Tic20 family protein</fullName>
    </submittedName>
</protein>
<dbReference type="PANTHER" id="PTHR40763:SF4">
    <property type="entry name" value="DUF1707 DOMAIN-CONTAINING PROTEIN"/>
    <property type="match status" value="1"/>
</dbReference>
<keyword evidence="2 6" id="KW-0812">Transmembrane</keyword>
<keyword evidence="4 6" id="KW-0472">Membrane</keyword>
<accession>A0A7W7W720</accession>
<organism evidence="8 9">
    <name type="scientific">Lipingzhangella halophila</name>
    <dbReference type="NCBI Taxonomy" id="1783352"/>
    <lineage>
        <taxon>Bacteria</taxon>
        <taxon>Bacillati</taxon>
        <taxon>Actinomycetota</taxon>
        <taxon>Actinomycetes</taxon>
        <taxon>Streptosporangiales</taxon>
        <taxon>Nocardiopsidaceae</taxon>
        <taxon>Lipingzhangella</taxon>
    </lineage>
</organism>
<evidence type="ECO:0000256" key="5">
    <source>
        <dbReference type="SAM" id="MobiDB-lite"/>
    </source>
</evidence>
<evidence type="ECO:0000313" key="9">
    <source>
        <dbReference type="Proteomes" id="UP000523007"/>
    </source>
</evidence>
<feature type="transmembrane region" description="Helical" evidence="6">
    <location>
        <begin position="165"/>
        <end position="189"/>
    </location>
</feature>
<comment type="subcellular location">
    <subcellularLocation>
        <location evidence="1">Membrane</location>
        <topology evidence="1">Multi-pass membrane protein</topology>
    </subcellularLocation>
</comment>
<dbReference type="InterPro" id="IPR019109">
    <property type="entry name" value="MamF_MmsF"/>
</dbReference>
<dbReference type="RefSeq" id="WP_184585249.1">
    <property type="nucleotide sequence ID" value="NZ_JACHJT010000002.1"/>
</dbReference>
<comment type="caution">
    <text evidence="8">The sequence shown here is derived from an EMBL/GenBank/DDBJ whole genome shotgun (WGS) entry which is preliminary data.</text>
</comment>
<keyword evidence="3 6" id="KW-1133">Transmembrane helix</keyword>
<evidence type="ECO:0000313" key="8">
    <source>
        <dbReference type="EMBL" id="MBB4935549.1"/>
    </source>
</evidence>
<dbReference type="EMBL" id="JACHJT010000002">
    <property type="protein sequence ID" value="MBB4935549.1"/>
    <property type="molecule type" value="Genomic_DNA"/>
</dbReference>